<evidence type="ECO:0000313" key="3">
    <source>
        <dbReference type="Proteomes" id="UP000823935"/>
    </source>
</evidence>
<dbReference type="Proteomes" id="UP000823935">
    <property type="component" value="Unassembled WGS sequence"/>
</dbReference>
<reference evidence="2" key="2">
    <citation type="journal article" date="2021" name="PeerJ">
        <title>Extensive microbial diversity within the chicken gut microbiome revealed by metagenomics and culture.</title>
        <authorList>
            <person name="Gilroy R."/>
            <person name="Ravi A."/>
            <person name="Getino M."/>
            <person name="Pursley I."/>
            <person name="Horton D.L."/>
            <person name="Alikhan N.F."/>
            <person name="Baker D."/>
            <person name="Gharbi K."/>
            <person name="Hall N."/>
            <person name="Watson M."/>
            <person name="Adriaenssens E.M."/>
            <person name="Foster-Nyarko E."/>
            <person name="Jarju S."/>
            <person name="Secka A."/>
            <person name="Antonio M."/>
            <person name="Oren A."/>
            <person name="Chaudhuri R.R."/>
            <person name="La Ragione R."/>
            <person name="Hildebrand F."/>
            <person name="Pallen M.J."/>
        </authorList>
    </citation>
    <scope>NUCLEOTIDE SEQUENCE</scope>
    <source>
        <strain evidence="2">CHK190-19873</strain>
    </source>
</reference>
<name>A0A9D1ERF9_9FIRM</name>
<feature type="compositionally biased region" description="Basic and acidic residues" evidence="1">
    <location>
        <begin position="74"/>
        <end position="87"/>
    </location>
</feature>
<dbReference type="EMBL" id="DVIQ01000024">
    <property type="protein sequence ID" value="HIS30849.1"/>
    <property type="molecule type" value="Genomic_DNA"/>
</dbReference>
<evidence type="ECO:0000256" key="1">
    <source>
        <dbReference type="SAM" id="MobiDB-lite"/>
    </source>
</evidence>
<comment type="caution">
    <text evidence="2">The sequence shown here is derived from an EMBL/GenBank/DDBJ whole genome shotgun (WGS) entry which is preliminary data.</text>
</comment>
<sequence>MQESELSRSIRSAGIKAQYDAQCKKILGNKEILSWILRGTMEEFRGKDLGFIKGCIEGTPEISTVKVNPGETNGPKRERVTGMPNEDKEPGEGAIYYDIRFFVNIPESGEKIRIIVNVEGQKSFYPGYQIVTRGIFYAARMLSAQLGTEFSVPEYDGLKKCYSIWICFGAPQKIGNAVSEYSIYKKDLIKGIPDQKEAYDKLSVVILALNPECEIEGTDADDETGKLLQMLLTVMSPDMGYQEKRRKIEQEYEMDMGKGLGKELELMCNLSGYVEERGYEKGIEKGVEKGKRQMIFVMFKRNLPDEEIADYSGYSVEEIRRLREESKRENGQSREE</sequence>
<dbReference type="AlphaFoldDB" id="A0A9D1ERF9"/>
<feature type="region of interest" description="Disordered" evidence="1">
    <location>
        <begin position="63"/>
        <end position="87"/>
    </location>
</feature>
<protein>
    <recommendedName>
        <fullName evidence="4">PD-(D/E)XK nuclease family transposase</fullName>
    </recommendedName>
</protein>
<evidence type="ECO:0008006" key="4">
    <source>
        <dbReference type="Google" id="ProtNLM"/>
    </source>
</evidence>
<evidence type="ECO:0000313" key="2">
    <source>
        <dbReference type="EMBL" id="HIS30849.1"/>
    </source>
</evidence>
<proteinExistence type="predicted"/>
<organism evidence="2 3">
    <name type="scientific">Candidatus Limivivens intestinipullorum</name>
    <dbReference type="NCBI Taxonomy" id="2840858"/>
    <lineage>
        <taxon>Bacteria</taxon>
        <taxon>Bacillati</taxon>
        <taxon>Bacillota</taxon>
        <taxon>Clostridia</taxon>
        <taxon>Lachnospirales</taxon>
        <taxon>Lachnospiraceae</taxon>
        <taxon>Lachnospiraceae incertae sedis</taxon>
        <taxon>Candidatus Limivivens</taxon>
    </lineage>
</organism>
<accession>A0A9D1ERF9</accession>
<reference evidence="2" key="1">
    <citation type="submission" date="2020-10" db="EMBL/GenBank/DDBJ databases">
        <authorList>
            <person name="Gilroy R."/>
        </authorList>
    </citation>
    <scope>NUCLEOTIDE SEQUENCE</scope>
    <source>
        <strain evidence="2">CHK190-19873</strain>
    </source>
</reference>
<gene>
    <name evidence="2" type="ORF">IAB44_04760</name>
</gene>